<dbReference type="Proteomes" id="UP000772434">
    <property type="component" value="Unassembled WGS sequence"/>
</dbReference>
<sequence length="81" mass="9028">MHVQILSAVDSFLPHSVYIYLITSCFVPPHFTSSGSYFLSSAAVEVHALPLSVYLMVPSTTSIFTALSNLRQNAFLYFFAY</sequence>
<keyword evidence="1" id="KW-0472">Membrane</keyword>
<organism evidence="2 3">
    <name type="scientific">Rhodocollybia butyracea</name>
    <dbReference type="NCBI Taxonomy" id="206335"/>
    <lineage>
        <taxon>Eukaryota</taxon>
        <taxon>Fungi</taxon>
        <taxon>Dikarya</taxon>
        <taxon>Basidiomycota</taxon>
        <taxon>Agaricomycotina</taxon>
        <taxon>Agaricomycetes</taxon>
        <taxon>Agaricomycetidae</taxon>
        <taxon>Agaricales</taxon>
        <taxon>Marasmiineae</taxon>
        <taxon>Omphalotaceae</taxon>
        <taxon>Rhodocollybia</taxon>
    </lineage>
</organism>
<evidence type="ECO:0000256" key="1">
    <source>
        <dbReference type="SAM" id="Phobius"/>
    </source>
</evidence>
<keyword evidence="3" id="KW-1185">Reference proteome</keyword>
<comment type="caution">
    <text evidence="2">The sequence shown here is derived from an EMBL/GenBank/DDBJ whole genome shotgun (WGS) entry which is preliminary data.</text>
</comment>
<reference evidence="2" key="1">
    <citation type="submission" date="2020-11" db="EMBL/GenBank/DDBJ databases">
        <authorList>
            <consortium name="DOE Joint Genome Institute"/>
            <person name="Ahrendt S."/>
            <person name="Riley R."/>
            <person name="Andreopoulos W."/>
            <person name="Labutti K."/>
            <person name="Pangilinan J."/>
            <person name="Ruiz-Duenas F.J."/>
            <person name="Barrasa J.M."/>
            <person name="Sanchez-Garcia M."/>
            <person name="Camarero S."/>
            <person name="Miyauchi S."/>
            <person name="Serrano A."/>
            <person name="Linde D."/>
            <person name="Babiker R."/>
            <person name="Drula E."/>
            <person name="Ayuso-Fernandez I."/>
            <person name="Pacheco R."/>
            <person name="Padilla G."/>
            <person name="Ferreira P."/>
            <person name="Barriuso J."/>
            <person name="Kellner H."/>
            <person name="Castanera R."/>
            <person name="Alfaro M."/>
            <person name="Ramirez L."/>
            <person name="Pisabarro A.G."/>
            <person name="Kuo A."/>
            <person name="Tritt A."/>
            <person name="Lipzen A."/>
            <person name="He G."/>
            <person name="Yan M."/>
            <person name="Ng V."/>
            <person name="Cullen D."/>
            <person name="Martin F."/>
            <person name="Rosso M.-N."/>
            <person name="Henrissat B."/>
            <person name="Hibbett D."/>
            <person name="Martinez A.T."/>
            <person name="Grigoriev I.V."/>
        </authorList>
    </citation>
    <scope>NUCLEOTIDE SEQUENCE</scope>
    <source>
        <strain evidence="2">AH 40177</strain>
    </source>
</reference>
<feature type="non-terminal residue" evidence="2">
    <location>
        <position position="81"/>
    </location>
</feature>
<dbReference type="EMBL" id="JADNRY010000152">
    <property type="protein sequence ID" value="KAF9063188.1"/>
    <property type="molecule type" value="Genomic_DNA"/>
</dbReference>
<gene>
    <name evidence="2" type="ORF">BDP27DRAFT_1335540</name>
</gene>
<keyword evidence="1" id="KW-0812">Transmembrane</keyword>
<feature type="transmembrane region" description="Helical" evidence="1">
    <location>
        <begin position="51"/>
        <end position="70"/>
    </location>
</feature>
<dbReference type="AlphaFoldDB" id="A0A9P5PG18"/>
<name>A0A9P5PG18_9AGAR</name>
<evidence type="ECO:0000313" key="3">
    <source>
        <dbReference type="Proteomes" id="UP000772434"/>
    </source>
</evidence>
<protein>
    <submittedName>
        <fullName evidence="2">Uncharacterized protein</fullName>
    </submittedName>
</protein>
<proteinExistence type="predicted"/>
<evidence type="ECO:0000313" key="2">
    <source>
        <dbReference type="EMBL" id="KAF9063188.1"/>
    </source>
</evidence>
<keyword evidence="1" id="KW-1133">Transmembrane helix</keyword>
<accession>A0A9P5PG18</accession>
<feature type="transmembrane region" description="Helical" evidence="1">
    <location>
        <begin position="12"/>
        <end position="31"/>
    </location>
</feature>